<gene>
    <name evidence="2" type="ORF">ERS852497_01750</name>
</gene>
<dbReference type="Proteomes" id="UP000095602">
    <property type="component" value="Unassembled WGS sequence"/>
</dbReference>
<dbReference type="EMBL" id="CZAJ01000015">
    <property type="protein sequence ID" value="CUP06087.1"/>
    <property type="molecule type" value="Genomic_DNA"/>
</dbReference>
<accession>A0A174K7P1</accession>
<protein>
    <submittedName>
        <fullName evidence="2">Uncharacterized protein</fullName>
    </submittedName>
</protein>
<dbReference type="PROSITE" id="PS51257">
    <property type="entry name" value="PROKAR_LIPOPROTEIN"/>
    <property type="match status" value="1"/>
</dbReference>
<dbReference type="RefSeq" id="WP_155512201.1">
    <property type="nucleotide sequence ID" value="NZ_CZAJ01000015.1"/>
</dbReference>
<dbReference type="AlphaFoldDB" id="A0A174K7P1"/>
<evidence type="ECO:0000256" key="1">
    <source>
        <dbReference type="SAM" id="MobiDB-lite"/>
    </source>
</evidence>
<feature type="region of interest" description="Disordered" evidence="1">
    <location>
        <begin position="27"/>
        <end position="49"/>
    </location>
</feature>
<evidence type="ECO:0000313" key="2">
    <source>
        <dbReference type="EMBL" id="CUP06087.1"/>
    </source>
</evidence>
<reference evidence="2 3" key="1">
    <citation type="submission" date="2015-09" db="EMBL/GenBank/DDBJ databases">
        <authorList>
            <consortium name="Pathogen Informatics"/>
        </authorList>
    </citation>
    <scope>NUCLEOTIDE SEQUENCE [LARGE SCALE GENOMIC DNA]</scope>
    <source>
        <strain evidence="2 3">2789STDY5834884</strain>
    </source>
</reference>
<organism evidence="2 3">
    <name type="scientific">Agathobacter rectalis</name>
    <dbReference type="NCBI Taxonomy" id="39491"/>
    <lineage>
        <taxon>Bacteria</taxon>
        <taxon>Bacillati</taxon>
        <taxon>Bacillota</taxon>
        <taxon>Clostridia</taxon>
        <taxon>Lachnospirales</taxon>
        <taxon>Lachnospiraceae</taxon>
        <taxon>Agathobacter</taxon>
    </lineage>
</organism>
<evidence type="ECO:0000313" key="3">
    <source>
        <dbReference type="Proteomes" id="UP000095602"/>
    </source>
</evidence>
<name>A0A174K7P1_9FIRM</name>
<proteinExistence type="predicted"/>
<sequence length="49" mass="4871">MKKRTNLLALVLSITAITFTLFGCSSNTGQKKSIAVPGSATETGGGAGA</sequence>